<organism evidence="1 2">
    <name type="scientific">Candidatus Dojkabacteria bacterium</name>
    <dbReference type="NCBI Taxonomy" id="2099670"/>
    <lineage>
        <taxon>Bacteria</taxon>
        <taxon>Candidatus Dojkabacteria</taxon>
    </lineage>
</organism>
<reference evidence="1" key="1">
    <citation type="submission" date="2020-04" db="EMBL/GenBank/DDBJ databases">
        <authorList>
            <person name="Zhang T."/>
        </authorList>
    </citation>
    <scope>NUCLEOTIDE SEQUENCE</scope>
    <source>
        <strain evidence="1">HKST-UBA16</strain>
    </source>
</reference>
<protein>
    <submittedName>
        <fullName evidence="1">Uncharacterized protein</fullName>
    </submittedName>
</protein>
<accession>A0A955HYY3</accession>
<comment type="caution">
    <text evidence="1">The sequence shown here is derived from an EMBL/GenBank/DDBJ whole genome shotgun (WGS) entry which is preliminary data.</text>
</comment>
<dbReference type="EMBL" id="JAGQLM010000091">
    <property type="protein sequence ID" value="MCA9375127.1"/>
    <property type="molecule type" value="Genomic_DNA"/>
</dbReference>
<name>A0A955HYY3_9BACT</name>
<feature type="non-terminal residue" evidence="1">
    <location>
        <position position="1"/>
    </location>
</feature>
<sequence>IQDMELEALSGSATSLNRIKRIILEPHANESSQKVGKILSSYGFTLIYAENREFGDQYWRNIKYS</sequence>
<dbReference type="Proteomes" id="UP000748332">
    <property type="component" value="Unassembled WGS sequence"/>
</dbReference>
<gene>
    <name evidence="1" type="ORF">KC622_02240</name>
</gene>
<evidence type="ECO:0000313" key="2">
    <source>
        <dbReference type="Proteomes" id="UP000748332"/>
    </source>
</evidence>
<dbReference type="AlphaFoldDB" id="A0A955HYY3"/>
<reference evidence="1" key="2">
    <citation type="journal article" date="2021" name="Microbiome">
        <title>Successional dynamics and alternative stable states in a saline activated sludge microbial community over 9 years.</title>
        <authorList>
            <person name="Wang Y."/>
            <person name="Ye J."/>
            <person name="Ju F."/>
            <person name="Liu L."/>
            <person name="Boyd J.A."/>
            <person name="Deng Y."/>
            <person name="Parks D.H."/>
            <person name="Jiang X."/>
            <person name="Yin X."/>
            <person name="Woodcroft B.J."/>
            <person name="Tyson G.W."/>
            <person name="Hugenholtz P."/>
            <person name="Polz M.F."/>
            <person name="Zhang T."/>
        </authorList>
    </citation>
    <scope>NUCLEOTIDE SEQUENCE</scope>
    <source>
        <strain evidence="1">HKST-UBA16</strain>
    </source>
</reference>
<proteinExistence type="predicted"/>
<evidence type="ECO:0000313" key="1">
    <source>
        <dbReference type="EMBL" id="MCA9375127.1"/>
    </source>
</evidence>